<reference evidence="1 2" key="1">
    <citation type="submission" date="2014-09" db="EMBL/GenBank/DDBJ databases">
        <title>Alistipes sp. 627, sp. nov., a novel member of the family Rikenellaceae isolated from human faeces.</title>
        <authorList>
            <person name="Shkoporov A.N."/>
            <person name="Chaplin A.V."/>
            <person name="Motuzova O.V."/>
            <person name="Kafarskaia L.I."/>
            <person name="Khokhlova E.V."/>
            <person name="Efimov B.A."/>
        </authorList>
    </citation>
    <scope>NUCLEOTIDE SEQUENCE [LARGE SCALE GENOMIC DNA]</scope>
    <source>
        <strain evidence="1 2">627</strain>
    </source>
</reference>
<evidence type="ECO:0000313" key="2">
    <source>
        <dbReference type="Proteomes" id="UP000030889"/>
    </source>
</evidence>
<dbReference type="EMBL" id="JRGF01000004">
    <property type="protein sequence ID" value="KHE42508.1"/>
    <property type="molecule type" value="Genomic_DNA"/>
</dbReference>
<accession>A0ABR4YKZ7</accession>
<dbReference type="Proteomes" id="UP000030889">
    <property type="component" value="Unassembled WGS sequence"/>
</dbReference>
<gene>
    <name evidence="1" type="ORF">LG35_04620</name>
</gene>
<protein>
    <submittedName>
        <fullName evidence="1">Uncharacterized protein</fullName>
    </submittedName>
</protein>
<proteinExistence type="predicted"/>
<keyword evidence="2" id="KW-1185">Reference proteome</keyword>
<organism evidence="1 2">
    <name type="scientific">Alistipes inops</name>
    <dbReference type="NCBI Taxonomy" id="1501391"/>
    <lineage>
        <taxon>Bacteria</taxon>
        <taxon>Pseudomonadati</taxon>
        <taxon>Bacteroidota</taxon>
        <taxon>Bacteroidia</taxon>
        <taxon>Bacteroidales</taxon>
        <taxon>Rikenellaceae</taxon>
        <taxon>Alistipes</taxon>
    </lineage>
</organism>
<sequence>MPLGGEWYIDIKNDSSEEILVATGCKKENRLIYLTTEFPAQEDLSLQKVLPGQKRSYTQPYHLMVLDDNALLAIFIISPEVYENYSWKEIGEKEMFLKKYVFRYGDMRTKYPITYPKDYD</sequence>
<evidence type="ECO:0000313" key="1">
    <source>
        <dbReference type="EMBL" id="KHE42508.1"/>
    </source>
</evidence>
<comment type="caution">
    <text evidence="1">The sequence shown here is derived from an EMBL/GenBank/DDBJ whole genome shotgun (WGS) entry which is preliminary data.</text>
</comment>
<name>A0ABR4YKZ7_9BACT</name>